<sequence length="268" mass="30669">MFSLIISGAAGGAIAGIVSSSNNRYKHKEELRGKDLKNSKLDEVFNVEKNLEEVKLGNSLQNLSSISENLKQTPEIKESFTKETKNASYDAKKEGLDVEMNKAKVKSPKKTRIQRAPELEGREKWDSEISKRNILVESVYKAKYINGEDQFKNFCILYSVGENIDREENFDITEGRTKKYVTDSCDGATFWSIENSSKHNNVGLWIRGKRDAVNDLISSNWDNLKQENYINNKQEYLKIEKNHKGNLNESCKLEIDKEDWLEIACLSN</sequence>
<name>U5NCJ8_9MOLU</name>
<dbReference type="KEGG" id="mpv:PRV_02900"/>
<evidence type="ECO:0000313" key="2">
    <source>
        <dbReference type="Proteomes" id="UP000017119"/>
    </source>
</evidence>
<dbReference type="RefSeq" id="WP_022770563.1">
    <property type="nucleotide sequence ID" value="NC_022575.1"/>
</dbReference>
<evidence type="ECO:0000313" key="1">
    <source>
        <dbReference type="EMBL" id="AGX89306.1"/>
    </source>
</evidence>
<dbReference type="Proteomes" id="UP000017119">
    <property type="component" value="Chromosome"/>
</dbReference>
<accession>U5NCJ8</accession>
<keyword evidence="2" id="KW-1185">Reference proteome</keyword>
<dbReference type="EMBL" id="CP006771">
    <property type="protein sequence ID" value="AGX89306.1"/>
    <property type="molecule type" value="Genomic_DNA"/>
</dbReference>
<reference evidence="1 2" key="1">
    <citation type="journal article" date="2013" name="Genome Announc.">
        <title>Genome Sequence of Mycoplasma parvum (Formerly Eperythrozoon parvum), a Diminutive Hemoplasma of the Pig.</title>
        <authorList>
            <person name="do Nascimento N.C."/>
            <person name="Dos Santos A.P."/>
            <person name="Chu Y."/>
            <person name="Guimaraes A.M."/>
            <person name="Pagliaro A."/>
            <person name="Messick J.B."/>
        </authorList>
    </citation>
    <scope>NUCLEOTIDE SEQUENCE [LARGE SCALE GENOMIC DNA]</scope>
    <source>
        <strain evidence="1 2">Indiana</strain>
    </source>
</reference>
<gene>
    <name evidence="1" type="ORF">PRV_02900</name>
</gene>
<dbReference type="AlphaFoldDB" id="U5NCJ8"/>
<proteinExistence type="predicted"/>
<dbReference type="OrthoDB" id="403788at2"/>
<organism evidence="1 2">
    <name type="scientific">Mycoplasma parvum str. Indiana</name>
    <dbReference type="NCBI Taxonomy" id="1403316"/>
    <lineage>
        <taxon>Bacteria</taxon>
        <taxon>Bacillati</taxon>
        <taxon>Mycoplasmatota</taxon>
        <taxon>Mollicutes</taxon>
        <taxon>Mycoplasmataceae</taxon>
        <taxon>Mycoplasma</taxon>
    </lineage>
</organism>
<protein>
    <submittedName>
        <fullName evidence="1">Uncharacterized protein</fullName>
    </submittedName>
</protein>
<dbReference type="HOGENOM" id="CLU_993293_0_0_14"/>
<dbReference type="STRING" id="1403316.PRV_02900"/>
<dbReference type="PATRIC" id="fig|1403316.3.peg.543"/>